<evidence type="ECO:0000256" key="6">
    <source>
        <dbReference type="HAMAP-Rule" id="MF_01965"/>
    </source>
</evidence>
<keyword evidence="1 6" id="KW-0547">Nucleotide-binding</keyword>
<dbReference type="GO" id="GO:0005524">
    <property type="term" value="F:ATP binding"/>
    <property type="evidence" value="ECO:0007669"/>
    <property type="project" value="UniProtKB-KW"/>
</dbReference>
<dbReference type="Proteomes" id="UP000182126">
    <property type="component" value="Chromosome I"/>
</dbReference>
<comment type="subunit">
    <text evidence="6">Homotetramer.</text>
</comment>
<feature type="domain" description="YjeF C-terminal" evidence="7">
    <location>
        <begin position="8"/>
        <end position="273"/>
    </location>
</feature>
<dbReference type="AlphaFoldDB" id="A0A1H1WVB8"/>
<dbReference type="PANTHER" id="PTHR12592:SF0">
    <property type="entry name" value="ATP-DEPENDENT (S)-NAD(P)H-HYDRATE DEHYDRATASE"/>
    <property type="match status" value="1"/>
</dbReference>
<proteinExistence type="inferred from homology"/>
<gene>
    <name evidence="6" type="primary">nnrD</name>
    <name evidence="8" type="ORF">SAMN04489809_3267</name>
</gene>
<evidence type="ECO:0000256" key="1">
    <source>
        <dbReference type="ARBA" id="ARBA00022741"/>
    </source>
</evidence>
<dbReference type="GO" id="GO:0046496">
    <property type="term" value="P:nicotinamide nucleotide metabolic process"/>
    <property type="evidence" value="ECO:0007669"/>
    <property type="project" value="UniProtKB-UniRule"/>
</dbReference>
<feature type="binding site" evidence="6">
    <location>
        <position position="208"/>
    </location>
    <ligand>
        <name>AMP</name>
        <dbReference type="ChEBI" id="CHEBI:456215"/>
    </ligand>
</feature>
<evidence type="ECO:0000256" key="2">
    <source>
        <dbReference type="ARBA" id="ARBA00022840"/>
    </source>
</evidence>
<dbReference type="EC" id="4.2.1.136" evidence="6"/>
<evidence type="ECO:0000259" key="7">
    <source>
        <dbReference type="PROSITE" id="PS51383"/>
    </source>
</evidence>
<dbReference type="Pfam" id="PF01256">
    <property type="entry name" value="Carb_kinase"/>
    <property type="match status" value="1"/>
</dbReference>
<dbReference type="PROSITE" id="PS51383">
    <property type="entry name" value="YJEF_C_3"/>
    <property type="match status" value="1"/>
</dbReference>
<keyword evidence="3 6" id="KW-0521">NADP</keyword>
<keyword evidence="4 6" id="KW-0520">NAD</keyword>
<comment type="catalytic activity">
    <reaction evidence="6">
        <text>(6S)-NADHX + ADP = AMP + phosphate + NADH + H(+)</text>
        <dbReference type="Rhea" id="RHEA:32223"/>
        <dbReference type="ChEBI" id="CHEBI:15378"/>
        <dbReference type="ChEBI" id="CHEBI:43474"/>
        <dbReference type="ChEBI" id="CHEBI:57945"/>
        <dbReference type="ChEBI" id="CHEBI:64074"/>
        <dbReference type="ChEBI" id="CHEBI:456215"/>
        <dbReference type="ChEBI" id="CHEBI:456216"/>
        <dbReference type="EC" id="4.2.1.136"/>
    </reaction>
</comment>
<dbReference type="InterPro" id="IPR017953">
    <property type="entry name" value="Carbohydrate_kinase_pred_CS"/>
</dbReference>
<keyword evidence="8" id="KW-0418">Kinase</keyword>
<dbReference type="InterPro" id="IPR000631">
    <property type="entry name" value="CARKD"/>
</dbReference>
<comment type="cofactor">
    <cofactor evidence="6">
        <name>Mg(2+)</name>
        <dbReference type="ChEBI" id="CHEBI:18420"/>
    </cofactor>
</comment>
<dbReference type="InterPro" id="IPR029056">
    <property type="entry name" value="Ribokinase-like"/>
</dbReference>
<feature type="binding site" evidence="6">
    <location>
        <position position="209"/>
    </location>
    <ligand>
        <name>(6S)-NADPHX</name>
        <dbReference type="ChEBI" id="CHEBI:64076"/>
    </ligand>
</feature>
<name>A0A1H1WVB8_9MICO</name>
<dbReference type="GO" id="GO:0016301">
    <property type="term" value="F:kinase activity"/>
    <property type="evidence" value="ECO:0007669"/>
    <property type="project" value="UniProtKB-KW"/>
</dbReference>
<dbReference type="GO" id="GO:0052855">
    <property type="term" value="F:ADP-dependent NAD(P)H-hydrate dehydratase activity"/>
    <property type="evidence" value="ECO:0007669"/>
    <property type="project" value="UniProtKB-UniRule"/>
</dbReference>
<dbReference type="Gene3D" id="3.40.1190.20">
    <property type="match status" value="1"/>
</dbReference>
<comment type="catalytic activity">
    <reaction evidence="6">
        <text>(6S)-NADPHX + ADP = AMP + phosphate + NADPH + H(+)</text>
        <dbReference type="Rhea" id="RHEA:32235"/>
        <dbReference type="ChEBI" id="CHEBI:15378"/>
        <dbReference type="ChEBI" id="CHEBI:43474"/>
        <dbReference type="ChEBI" id="CHEBI:57783"/>
        <dbReference type="ChEBI" id="CHEBI:64076"/>
        <dbReference type="ChEBI" id="CHEBI:456215"/>
        <dbReference type="ChEBI" id="CHEBI:456216"/>
        <dbReference type="EC" id="4.2.1.136"/>
    </reaction>
</comment>
<dbReference type="PROSITE" id="PS01050">
    <property type="entry name" value="YJEF_C_2"/>
    <property type="match status" value="1"/>
</dbReference>
<dbReference type="SUPFAM" id="SSF53613">
    <property type="entry name" value="Ribokinase-like"/>
    <property type="match status" value="1"/>
</dbReference>
<dbReference type="GO" id="GO:0110051">
    <property type="term" value="P:metabolite repair"/>
    <property type="evidence" value="ECO:0007669"/>
    <property type="project" value="TreeGrafter"/>
</dbReference>
<dbReference type="EMBL" id="LT629770">
    <property type="protein sequence ID" value="SDT01153.1"/>
    <property type="molecule type" value="Genomic_DNA"/>
</dbReference>
<feature type="binding site" evidence="6">
    <location>
        <position position="97"/>
    </location>
    <ligand>
        <name>(6S)-NADPHX</name>
        <dbReference type="ChEBI" id="CHEBI:64076"/>
    </ligand>
</feature>
<organism evidence="8 9">
    <name type="scientific">Microbacterium paraoxydans</name>
    <dbReference type="NCBI Taxonomy" id="199592"/>
    <lineage>
        <taxon>Bacteria</taxon>
        <taxon>Bacillati</taxon>
        <taxon>Actinomycetota</taxon>
        <taxon>Actinomycetes</taxon>
        <taxon>Micrococcales</taxon>
        <taxon>Microbacteriaceae</taxon>
        <taxon>Microbacterium</taxon>
    </lineage>
</organism>
<feature type="binding site" evidence="6">
    <location>
        <begin position="179"/>
        <end position="183"/>
    </location>
    <ligand>
        <name>AMP</name>
        <dbReference type="ChEBI" id="CHEBI:456215"/>
    </ligand>
</feature>
<feature type="binding site" evidence="6">
    <location>
        <position position="143"/>
    </location>
    <ligand>
        <name>(6S)-NADPHX</name>
        <dbReference type="ChEBI" id="CHEBI:64076"/>
    </ligand>
</feature>
<keyword evidence="2 6" id="KW-0067">ATP-binding</keyword>
<feature type="binding site" evidence="6">
    <location>
        <position position="43"/>
    </location>
    <ligand>
        <name>(6S)-NADPHX</name>
        <dbReference type="ChEBI" id="CHEBI:64076"/>
    </ligand>
</feature>
<comment type="function">
    <text evidence="6">Catalyzes the dehydration of the S-form of NAD(P)HX at the expense of ADP, which is converted to AMP. Together with NAD(P)HX epimerase, which catalyzes the epimerization of the S- and R-forms, the enzyme allows the repair of both epimers of NAD(P)HX, a damaged form of NAD(P)H that is a result of enzymatic or heat-dependent hydration.</text>
</comment>
<dbReference type="PANTHER" id="PTHR12592">
    <property type="entry name" value="ATP-DEPENDENT (S)-NAD(P)H-HYDRATE DEHYDRATASE FAMILY MEMBER"/>
    <property type="match status" value="1"/>
</dbReference>
<evidence type="ECO:0000256" key="4">
    <source>
        <dbReference type="ARBA" id="ARBA00023027"/>
    </source>
</evidence>
<reference evidence="8 9" key="1">
    <citation type="submission" date="2016-10" db="EMBL/GenBank/DDBJ databases">
        <authorList>
            <person name="de Groot N.N."/>
        </authorList>
    </citation>
    <scope>NUCLEOTIDE SEQUENCE [LARGE SCALE GENOMIC DNA]</scope>
    <source>
        <strain evidence="8 9">DSM 15019</strain>
    </source>
</reference>
<evidence type="ECO:0000313" key="9">
    <source>
        <dbReference type="Proteomes" id="UP000182126"/>
    </source>
</evidence>
<comment type="similarity">
    <text evidence="6">Belongs to the NnrD/CARKD family.</text>
</comment>
<dbReference type="RefSeq" id="WP_083371056.1">
    <property type="nucleotide sequence ID" value="NZ_LT629770.1"/>
</dbReference>
<dbReference type="eggNOG" id="COG0063">
    <property type="taxonomic scope" value="Bacteria"/>
</dbReference>
<evidence type="ECO:0000256" key="3">
    <source>
        <dbReference type="ARBA" id="ARBA00022857"/>
    </source>
</evidence>
<dbReference type="CDD" id="cd01171">
    <property type="entry name" value="YXKO-related"/>
    <property type="match status" value="1"/>
</dbReference>
<accession>A0A1H1WVB8</accession>
<dbReference type="NCBIfam" id="TIGR00196">
    <property type="entry name" value="yjeF_cterm"/>
    <property type="match status" value="1"/>
</dbReference>
<keyword evidence="5 6" id="KW-0456">Lyase</keyword>
<dbReference type="GO" id="GO:0052856">
    <property type="term" value="F:NAD(P)HX epimerase activity"/>
    <property type="evidence" value="ECO:0007669"/>
    <property type="project" value="TreeGrafter"/>
</dbReference>
<dbReference type="HAMAP" id="MF_01965">
    <property type="entry name" value="NADHX_dehydratase"/>
    <property type="match status" value="1"/>
</dbReference>
<dbReference type="GeneID" id="36298525"/>
<protein>
    <recommendedName>
        <fullName evidence="6">ADP-dependent (S)-NAD(P)H-hydrate dehydratase</fullName>
        <ecNumber evidence="6">4.2.1.136</ecNumber>
    </recommendedName>
    <alternativeName>
        <fullName evidence="6">ADP-dependent NAD(P)HX dehydratase</fullName>
    </alternativeName>
</protein>
<evidence type="ECO:0000313" key="8">
    <source>
        <dbReference type="EMBL" id="SDT01153.1"/>
    </source>
</evidence>
<keyword evidence="8" id="KW-0808">Transferase</keyword>
<sequence length="275" mass="27911">MSDVREWSRSDAARFFRAPTAEDDKYSRGVVGIRTGSAAYPGAAVLGVEAAWRTGAGFVRYVGAPSAVAAVLARRPETVGGPDAGRTRIGAWVIGSGTDPDDRSVAEAQALRDIVGGDVPVVIDAGALDLAPSARAPFVATPHGREFARLREHVRIEASDDLVDVRDVSAAIDGVVLRKGARTVLAAPDGTLIAVEAGTGWLATAGTGDVLAGIVAAVIAANPDSPLVESAAAAVWLHGHAARLAAAATAGESGHPIVALDVAEALPRAVADLLS</sequence>
<evidence type="ECO:0000256" key="5">
    <source>
        <dbReference type="ARBA" id="ARBA00023239"/>
    </source>
</evidence>